<gene>
    <name evidence="2" type="ORF">Pmani_035232</name>
</gene>
<name>A0AAE1NMS0_9EUCA</name>
<keyword evidence="3" id="KW-1185">Reference proteome</keyword>
<dbReference type="EMBL" id="JAWZYT010004990">
    <property type="protein sequence ID" value="KAK4291967.1"/>
    <property type="molecule type" value="Genomic_DNA"/>
</dbReference>
<evidence type="ECO:0000313" key="2">
    <source>
        <dbReference type="EMBL" id="KAK4291967.1"/>
    </source>
</evidence>
<reference evidence="2" key="1">
    <citation type="submission" date="2023-11" db="EMBL/GenBank/DDBJ databases">
        <title>Genome assemblies of two species of porcelain crab, Petrolisthes cinctipes and Petrolisthes manimaculis (Anomura: Porcellanidae).</title>
        <authorList>
            <person name="Angst P."/>
        </authorList>
    </citation>
    <scope>NUCLEOTIDE SEQUENCE</scope>
    <source>
        <strain evidence="2">PB745_02</strain>
        <tissue evidence="2">Gill</tissue>
    </source>
</reference>
<organism evidence="2 3">
    <name type="scientific">Petrolisthes manimaculis</name>
    <dbReference type="NCBI Taxonomy" id="1843537"/>
    <lineage>
        <taxon>Eukaryota</taxon>
        <taxon>Metazoa</taxon>
        <taxon>Ecdysozoa</taxon>
        <taxon>Arthropoda</taxon>
        <taxon>Crustacea</taxon>
        <taxon>Multicrustacea</taxon>
        <taxon>Malacostraca</taxon>
        <taxon>Eumalacostraca</taxon>
        <taxon>Eucarida</taxon>
        <taxon>Decapoda</taxon>
        <taxon>Pleocyemata</taxon>
        <taxon>Anomura</taxon>
        <taxon>Galatheoidea</taxon>
        <taxon>Porcellanidae</taxon>
        <taxon>Petrolisthes</taxon>
    </lineage>
</organism>
<protein>
    <submittedName>
        <fullName evidence="2">Uncharacterized protein</fullName>
    </submittedName>
</protein>
<comment type="caution">
    <text evidence="2">The sequence shown here is derived from an EMBL/GenBank/DDBJ whole genome shotgun (WGS) entry which is preliminary data.</text>
</comment>
<sequence>MGKSSAAFKGDGGGGGGGGGGGDSVVVMLLVVGGVKTGPQREKEWGLFLVAAWRREGGKLWWGCCVGVGEGS</sequence>
<accession>A0AAE1NMS0</accession>
<dbReference type="Proteomes" id="UP001292094">
    <property type="component" value="Unassembled WGS sequence"/>
</dbReference>
<evidence type="ECO:0000256" key="1">
    <source>
        <dbReference type="SAM" id="MobiDB-lite"/>
    </source>
</evidence>
<feature type="compositionally biased region" description="Gly residues" evidence="1">
    <location>
        <begin position="10"/>
        <end position="20"/>
    </location>
</feature>
<proteinExistence type="predicted"/>
<dbReference type="AlphaFoldDB" id="A0AAE1NMS0"/>
<feature type="region of interest" description="Disordered" evidence="1">
    <location>
        <begin position="1"/>
        <end position="20"/>
    </location>
</feature>
<evidence type="ECO:0000313" key="3">
    <source>
        <dbReference type="Proteomes" id="UP001292094"/>
    </source>
</evidence>